<dbReference type="InterPro" id="IPR050563">
    <property type="entry name" value="4-hydroxybenzoyl-CoA_TE"/>
</dbReference>
<evidence type="ECO:0000313" key="5">
    <source>
        <dbReference type="Proteomes" id="UP000295096"/>
    </source>
</evidence>
<evidence type="ECO:0000313" key="4">
    <source>
        <dbReference type="EMBL" id="TDH63043.1"/>
    </source>
</evidence>
<feature type="region of interest" description="Disordered" evidence="3">
    <location>
        <begin position="1"/>
        <end position="25"/>
    </location>
</feature>
<dbReference type="CDD" id="cd00586">
    <property type="entry name" value="4HBT"/>
    <property type="match status" value="1"/>
</dbReference>
<dbReference type="OrthoDB" id="9799036at2"/>
<evidence type="ECO:0000256" key="1">
    <source>
        <dbReference type="ARBA" id="ARBA00005953"/>
    </source>
</evidence>
<dbReference type="PANTHER" id="PTHR31793">
    <property type="entry name" value="4-HYDROXYBENZOYL-COA THIOESTERASE FAMILY MEMBER"/>
    <property type="match status" value="1"/>
</dbReference>
<protein>
    <submittedName>
        <fullName evidence="4">Acyl-CoA thioesterase</fullName>
    </submittedName>
</protein>
<name>A0A4R5QJ20_9PROT</name>
<keyword evidence="2" id="KW-0378">Hydrolase</keyword>
<dbReference type="EMBL" id="SMSJ01000007">
    <property type="protein sequence ID" value="TDH63043.1"/>
    <property type="molecule type" value="Genomic_DNA"/>
</dbReference>
<accession>A0A4R5QJ20</accession>
<feature type="compositionally biased region" description="Basic residues" evidence="3">
    <location>
        <begin position="10"/>
        <end position="20"/>
    </location>
</feature>
<dbReference type="GO" id="GO:0047617">
    <property type="term" value="F:fatty acyl-CoA hydrolase activity"/>
    <property type="evidence" value="ECO:0007669"/>
    <property type="project" value="TreeGrafter"/>
</dbReference>
<dbReference type="AlphaFoldDB" id="A0A4R5QJ20"/>
<proteinExistence type="inferred from homology"/>
<evidence type="ECO:0000256" key="2">
    <source>
        <dbReference type="ARBA" id="ARBA00022801"/>
    </source>
</evidence>
<reference evidence="4 5" key="1">
    <citation type="journal article" date="2016" name="J. Microbiol.">
        <title>Dankookia rubra gen. nov., sp. nov., an alphaproteobacterium isolated from sediment of a shallow stream.</title>
        <authorList>
            <person name="Kim W.H."/>
            <person name="Kim D.H."/>
            <person name="Kang K."/>
            <person name="Ahn T.Y."/>
        </authorList>
    </citation>
    <scope>NUCLEOTIDE SEQUENCE [LARGE SCALE GENOMIC DNA]</scope>
    <source>
        <strain evidence="4 5">JCM30602</strain>
    </source>
</reference>
<dbReference type="SUPFAM" id="SSF54637">
    <property type="entry name" value="Thioesterase/thiol ester dehydrase-isomerase"/>
    <property type="match status" value="1"/>
</dbReference>
<organism evidence="4 5">
    <name type="scientific">Dankookia rubra</name>
    <dbReference type="NCBI Taxonomy" id="1442381"/>
    <lineage>
        <taxon>Bacteria</taxon>
        <taxon>Pseudomonadati</taxon>
        <taxon>Pseudomonadota</taxon>
        <taxon>Alphaproteobacteria</taxon>
        <taxon>Acetobacterales</taxon>
        <taxon>Roseomonadaceae</taxon>
        <taxon>Dankookia</taxon>
    </lineage>
</organism>
<dbReference type="Pfam" id="PF13279">
    <property type="entry name" value="4HBT_2"/>
    <property type="match status" value="1"/>
</dbReference>
<comment type="similarity">
    <text evidence="1">Belongs to the 4-hydroxybenzoyl-CoA thioesterase family.</text>
</comment>
<gene>
    <name evidence="4" type="ORF">E2C06_08600</name>
</gene>
<evidence type="ECO:0000256" key="3">
    <source>
        <dbReference type="SAM" id="MobiDB-lite"/>
    </source>
</evidence>
<dbReference type="Proteomes" id="UP000295096">
    <property type="component" value="Unassembled WGS sequence"/>
</dbReference>
<keyword evidence="5" id="KW-1185">Reference proteome</keyword>
<dbReference type="Gene3D" id="3.10.129.10">
    <property type="entry name" value="Hotdog Thioesterase"/>
    <property type="match status" value="1"/>
</dbReference>
<dbReference type="PANTHER" id="PTHR31793:SF27">
    <property type="entry name" value="NOVEL THIOESTERASE SUPERFAMILY DOMAIN AND SAPOSIN A-TYPE DOMAIN CONTAINING PROTEIN (0610012H03RIK)"/>
    <property type="match status" value="1"/>
</dbReference>
<dbReference type="InterPro" id="IPR029069">
    <property type="entry name" value="HotDog_dom_sf"/>
</dbReference>
<sequence>MAPRPAPGRKAGRAARRARRGGSAWADAPSGIPMVGFCQRVRYAMRQAQGHEAAMTPEDRAAFGIDGNWPVARRHRIRWSECDALGHANNVAYLTLCEDLRVGPGWSALGGTFAPGSVSPVVAQLEARYLKSLVFEDEAMVTLRFAAVKRTSFVHEYAVWRQGLCFSCRTVLVAVDQTSGARVPVPPPIRAAMLAAGAKDEAG</sequence>
<comment type="caution">
    <text evidence="4">The sequence shown here is derived from an EMBL/GenBank/DDBJ whole genome shotgun (WGS) entry which is preliminary data.</text>
</comment>